<comment type="caution">
    <text evidence="3">The sequence shown here is derived from an EMBL/GenBank/DDBJ whole genome shotgun (WGS) entry which is preliminary data.</text>
</comment>
<dbReference type="GO" id="GO:0006355">
    <property type="term" value="P:regulation of DNA-templated transcription"/>
    <property type="evidence" value="ECO:0007669"/>
    <property type="project" value="InterPro"/>
</dbReference>
<evidence type="ECO:0000259" key="2">
    <source>
        <dbReference type="PROSITE" id="PS51913"/>
    </source>
</evidence>
<dbReference type="PROSITE" id="PS51913">
    <property type="entry name" value="HTH_HARE"/>
    <property type="match status" value="1"/>
</dbReference>
<dbReference type="EMBL" id="MHJM01000018">
    <property type="protein sequence ID" value="OGY67772.1"/>
    <property type="molecule type" value="Genomic_DNA"/>
</dbReference>
<dbReference type="Proteomes" id="UP000176284">
    <property type="component" value="Unassembled WGS sequence"/>
</dbReference>
<protein>
    <recommendedName>
        <fullName evidence="2">HTH HARE-type domain-containing protein</fullName>
    </recommendedName>
</protein>
<sequence>MNITGNKTQPTWAEAIESVMKSHGYFATLKQLHDEAPKLKEHSGKTPDMTINYTVQVNNRFKKIMPGLWALSEYLDKLPDHLNPKIQKSDQEKIVIGHALMQGYLIEIGNMRGYSTFTPDKNGLFLNKRLMDITSIQDCPTFTYDKVLQRVKYIDVIWFNERGYPANVIEVEHSTDFRNSFLKFLELQDFTTKMTIVASLERYEQFEREIKRTTFGTISERVNFVSYDDVEKNYTASTALASSKL</sequence>
<reference evidence="3 4" key="1">
    <citation type="journal article" date="2016" name="Nat. Commun.">
        <title>Thousands of microbial genomes shed light on interconnected biogeochemical processes in an aquifer system.</title>
        <authorList>
            <person name="Anantharaman K."/>
            <person name="Brown C.T."/>
            <person name="Hug L.A."/>
            <person name="Sharon I."/>
            <person name="Castelle C.J."/>
            <person name="Probst A.J."/>
            <person name="Thomas B.C."/>
            <person name="Singh A."/>
            <person name="Wilkins M.J."/>
            <person name="Karaoz U."/>
            <person name="Brodie E.L."/>
            <person name="Williams K.H."/>
            <person name="Hubbard S.S."/>
            <person name="Banfield J.F."/>
        </authorList>
    </citation>
    <scope>NUCLEOTIDE SEQUENCE [LARGE SCALE GENOMIC DNA]</scope>
</reference>
<dbReference type="InterPro" id="IPR007759">
    <property type="entry name" value="Asxl_HARE-HTH"/>
</dbReference>
<proteinExistence type="predicted"/>
<accession>A0A1G1ZT94</accession>
<gene>
    <name evidence="3" type="ORF">A3H63_00725</name>
</gene>
<evidence type="ECO:0000313" key="3">
    <source>
        <dbReference type="EMBL" id="OGY67772.1"/>
    </source>
</evidence>
<organism evidence="3 4">
    <name type="scientific">Candidatus Harrisonbacteria bacterium RIFCSPLOWO2_02_FULL_45_10c</name>
    <dbReference type="NCBI Taxonomy" id="1798410"/>
    <lineage>
        <taxon>Bacteria</taxon>
        <taxon>Candidatus Harrisoniibacteriota</taxon>
    </lineage>
</organism>
<dbReference type="AlphaFoldDB" id="A0A1G1ZT94"/>
<feature type="domain" description="HTH HARE-type" evidence="2">
    <location>
        <begin position="10"/>
        <end position="74"/>
    </location>
</feature>
<keyword evidence="1" id="KW-0804">Transcription</keyword>
<evidence type="ECO:0000256" key="1">
    <source>
        <dbReference type="ARBA" id="ARBA00023163"/>
    </source>
</evidence>
<evidence type="ECO:0000313" key="4">
    <source>
        <dbReference type="Proteomes" id="UP000176284"/>
    </source>
</evidence>
<name>A0A1G1ZT94_9BACT</name>